<reference evidence="4" key="1">
    <citation type="submission" date="2016-06" db="EMBL/GenBank/DDBJ databases">
        <authorList>
            <person name="Varghese N."/>
            <person name="Submissions Spin"/>
        </authorList>
    </citation>
    <scope>NUCLEOTIDE SEQUENCE [LARGE SCALE GENOMIC DNA]</scope>
    <source>
        <strain evidence="4">DSM 43903</strain>
    </source>
</reference>
<dbReference type="AlphaFoldDB" id="A0A1C6U8B2"/>
<dbReference type="PANTHER" id="PTHR36933">
    <property type="entry name" value="SLL0788 PROTEIN"/>
    <property type="match status" value="1"/>
</dbReference>
<protein>
    <submittedName>
        <fullName evidence="3">Uncharacterized conserved protein, DUF305 family</fullName>
    </submittedName>
</protein>
<evidence type="ECO:0000259" key="2">
    <source>
        <dbReference type="Pfam" id="PF03713"/>
    </source>
</evidence>
<dbReference type="RefSeq" id="WP_091096389.1">
    <property type="nucleotide sequence ID" value="NZ_FMHZ01000002.1"/>
</dbReference>
<accession>A0A1C6U8B2</accession>
<evidence type="ECO:0000313" key="3">
    <source>
        <dbReference type="EMBL" id="SCL50198.1"/>
    </source>
</evidence>
<dbReference type="EMBL" id="FMHZ01000002">
    <property type="protein sequence ID" value="SCL50198.1"/>
    <property type="molecule type" value="Genomic_DNA"/>
</dbReference>
<dbReference type="OrthoDB" id="26872at2"/>
<sequence length="190" mass="19990">MRRLRTVALLAALLLVPGCASASPAPAPAATAATTGTGMSGLDVVFLATLAAHTEQTLEMVRLGRDRVTDRKLRTLVAAIEATESDELATVRGWLRDAGPAAAEAARRHDHGGHGTAAEDMARLRAARGEEVDRVLLDLLGPHQDAAADLARAHQTVGADPRVRDLAGRVERSRTAEVTLMAELAAGRRT</sequence>
<organism evidence="3 4">
    <name type="scientific">Micromonospora citrea</name>
    <dbReference type="NCBI Taxonomy" id="47855"/>
    <lineage>
        <taxon>Bacteria</taxon>
        <taxon>Bacillati</taxon>
        <taxon>Actinomycetota</taxon>
        <taxon>Actinomycetes</taxon>
        <taxon>Micromonosporales</taxon>
        <taxon>Micromonosporaceae</taxon>
        <taxon>Micromonospora</taxon>
    </lineage>
</organism>
<keyword evidence="1" id="KW-0732">Signal</keyword>
<name>A0A1C6U8B2_9ACTN</name>
<feature type="chain" id="PRO_5008747543" evidence="1">
    <location>
        <begin position="23"/>
        <end position="190"/>
    </location>
</feature>
<feature type="domain" description="DUF305" evidence="2">
    <location>
        <begin position="43"/>
        <end position="184"/>
    </location>
</feature>
<evidence type="ECO:0000313" key="4">
    <source>
        <dbReference type="Proteomes" id="UP000199001"/>
    </source>
</evidence>
<gene>
    <name evidence="3" type="ORF">GA0070606_1596</name>
</gene>
<evidence type="ECO:0000256" key="1">
    <source>
        <dbReference type="SAM" id="SignalP"/>
    </source>
</evidence>
<dbReference type="Pfam" id="PF03713">
    <property type="entry name" value="DUF305"/>
    <property type="match status" value="1"/>
</dbReference>
<dbReference type="Proteomes" id="UP000199001">
    <property type="component" value="Unassembled WGS sequence"/>
</dbReference>
<feature type="signal peptide" evidence="1">
    <location>
        <begin position="1"/>
        <end position="22"/>
    </location>
</feature>
<dbReference type="InterPro" id="IPR005183">
    <property type="entry name" value="DUF305_CopM-like"/>
</dbReference>
<dbReference type="PANTHER" id="PTHR36933:SF1">
    <property type="entry name" value="SLL0788 PROTEIN"/>
    <property type="match status" value="1"/>
</dbReference>
<proteinExistence type="predicted"/>
<dbReference type="STRING" id="47855.GA0070606_1596"/>
<dbReference type="Gene3D" id="1.20.1260.10">
    <property type="match status" value="1"/>
</dbReference>
<dbReference type="InterPro" id="IPR012347">
    <property type="entry name" value="Ferritin-like"/>
</dbReference>
<keyword evidence="4" id="KW-1185">Reference proteome</keyword>